<evidence type="ECO:0000256" key="1">
    <source>
        <dbReference type="ARBA" id="ARBA00004141"/>
    </source>
</evidence>
<feature type="domain" description="Rhodopsin" evidence="8">
    <location>
        <begin position="38"/>
        <end position="263"/>
    </location>
</feature>
<dbReference type="EMBL" id="JAQQWN010000007">
    <property type="protein sequence ID" value="KAK8075157.1"/>
    <property type="molecule type" value="Genomic_DNA"/>
</dbReference>
<feature type="transmembrane region" description="Helical" evidence="7">
    <location>
        <begin position="54"/>
        <end position="74"/>
    </location>
</feature>
<comment type="caution">
    <text evidence="9">The sequence shown here is derived from an EMBL/GenBank/DDBJ whole genome shotgun (WGS) entry which is preliminary data.</text>
</comment>
<evidence type="ECO:0000256" key="3">
    <source>
        <dbReference type="ARBA" id="ARBA00022989"/>
    </source>
</evidence>
<sequence>MDISSAKNPELFSTESRAAAVIVGVTVLLLIPSVAVALRFYTRRVLTGRVSYDDWISLVTLNLGFACGITIAYMTRVGLGHHIGAITQSQGIQEYLKAFYLSVVFYNTGIMFVKLSFLAMYYRAMKAPRWRKVVAFVSVVVFAWEVTQVFAAIFFCKPFPSHGEEKNSHVKCVPYLPEWYQNTAGNIALNAIILLLSIPMTCSMTLPVVQKLALAAIFCLGLLFLGLYIDTTFDNVDAAMWSLCEIGSGLTCACLPTLRPLAARYFPRHFSYQRAGLLVLNRHGKAIPPPLPLHQRPMWYGADSPTVGFYTGVPLKNGKTAARSISTEPLSATVVGEDDYHEVQKHVLAADSPKAHQHMSAQGPKYPATTTTMTTTTTTTTPQRPTLSRLISESSLRRHSTPEGPADRTEIIVIGLQCVQSGESHDFTDGGGNAVVQQPGSVYRGWRNSEVGSFGTEQYRPLETRTTASATTVPVVLWDEGRNGLPRFHNHNHHRSDSPHSLQQGRGAGFNNFNMDIQYGNGVEGDPTTIHSGGLMMPTTPDTPNTTQSYADASRVEEANLEHIQDSSSSSSSNRSRSLWRWQDRKHENCQ</sequence>
<feature type="compositionally biased region" description="Low complexity" evidence="6">
    <location>
        <begin position="538"/>
        <end position="547"/>
    </location>
</feature>
<feature type="region of interest" description="Disordered" evidence="6">
    <location>
        <begin position="353"/>
        <end position="384"/>
    </location>
</feature>
<evidence type="ECO:0000256" key="6">
    <source>
        <dbReference type="SAM" id="MobiDB-lite"/>
    </source>
</evidence>
<evidence type="ECO:0000313" key="10">
    <source>
        <dbReference type="Proteomes" id="UP001433268"/>
    </source>
</evidence>
<evidence type="ECO:0000313" key="9">
    <source>
        <dbReference type="EMBL" id="KAK8075157.1"/>
    </source>
</evidence>
<comment type="similarity">
    <text evidence="5">Belongs to the SAT4 family.</text>
</comment>
<proteinExistence type="inferred from homology"/>
<feature type="transmembrane region" description="Helical" evidence="7">
    <location>
        <begin position="98"/>
        <end position="121"/>
    </location>
</feature>
<accession>A0ABR1VWD6</accession>
<feature type="transmembrane region" description="Helical" evidence="7">
    <location>
        <begin position="20"/>
        <end position="42"/>
    </location>
</feature>
<feature type="compositionally biased region" description="Low complexity" evidence="6">
    <location>
        <begin position="369"/>
        <end position="384"/>
    </location>
</feature>
<gene>
    <name evidence="9" type="ORF">PG997_009820</name>
</gene>
<dbReference type="RefSeq" id="XP_066666097.1">
    <property type="nucleotide sequence ID" value="XM_066814135.1"/>
</dbReference>
<evidence type="ECO:0000256" key="7">
    <source>
        <dbReference type="SAM" id="Phobius"/>
    </source>
</evidence>
<keyword evidence="4 7" id="KW-0472">Membrane</keyword>
<feature type="compositionally biased region" description="Low complexity" evidence="6">
    <location>
        <begin position="567"/>
        <end position="577"/>
    </location>
</feature>
<evidence type="ECO:0000256" key="2">
    <source>
        <dbReference type="ARBA" id="ARBA00022692"/>
    </source>
</evidence>
<dbReference type="PANTHER" id="PTHR33048">
    <property type="entry name" value="PTH11-LIKE INTEGRAL MEMBRANE PROTEIN (AFU_ORTHOLOGUE AFUA_5G11245)"/>
    <property type="match status" value="1"/>
</dbReference>
<reference evidence="9 10" key="1">
    <citation type="submission" date="2023-01" db="EMBL/GenBank/DDBJ databases">
        <title>Analysis of 21 Apiospora genomes using comparative genomics revels a genus with tremendous synthesis potential of carbohydrate active enzymes and secondary metabolites.</title>
        <authorList>
            <person name="Sorensen T."/>
        </authorList>
    </citation>
    <scope>NUCLEOTIDE SEQUENCE [LARGE SCALE GENOMIC DNA]</scope>
    <source>
        <strain evidence="9 10">CBS 114990</strain>
    </source>
</reference>
<dbReference type="Proteomes" id="UP001433268">
    <property type="component" value="Unassembled WGS sequence"/>
</dbReference>
<evidence type="ECO:0000256" key="5">
    <source>
        <dbReference type="ARBA" id="ARBA00038359"/>
    </source>
</evidence>
<feature type="transmembrane region" description="Helical" evidence="7">
    <location>
        <begin position="183"/>
        <end position="200"/>
    </location>
</feature>
<dbReference type="InterPro" id="IPR052337">
    <property type="entry name" value="SAT4-like"/>
</dbReference>
<feature type="transmembrane region" description="Helical" evidence="7">
    <location>
        <begin position="133"/>
        <end position="155"/>
    </location>
</feature>
<protein>
    <recommendedName>
        <fullName evidence="8">Rhodopsin domain-containing protein</fullName>
    </recommendedName>
</protein>
<comment type="subcellular location">
    <subcellularLocation>
        <location evidence="1">Membrane</location>
        <topology evidence="1">Multi-pass membrane protein</topology>
    </subcellularLocation>
</comment>
<dbReference type="PANTHER" id="PTHR33048:SF47">
    <property type="entry name" value="INTEGRAL MEMBRANE PROTEIN-RELATED"/>
    <property type="match status" value="1"/>
</dbReference>
<name>A0ABR1VWD6_9PEZI</name>
<evidence type="ECO:0000256" key="4">
    <source>
        <dbReference type="ARBA" id="ARBA00023136"/>
    </source>
</evidence>
<keyword evidence="2 7" id="KW-0812">Transmembrane</keyword>
<organism evidence="9 10">
    <name type="scientific">Apiospora hydei</name>
    <dbReference type="NCBI Taxonomy" id="1337664"/>
    <lineage>
        <taxon>Eukaryota</taxon>
        <taxon>Fungi</taxon>
        <taxon>Dikarya</taxon>
        <taxon>Ascomycota</taxon>
        <taxon>Pezizomycotina</taxon>
        <taxon>Sordariomycetes</taxon>
        <taxon>Xylariomycetidae</taxon>
        <taxon>Amphisphaeriales</taxon>
        <taxon>Apiosporaceae</taxon>
        <taxon>Apiospora</taxon>
    </lineage>
</organism>
<keyword evidence="3 7" id="KW-1133">Transmembrane helix</keyword>
<dbReference type="InterPro" id="IPR049326">
    <property type="entry name" value="Rhodopsin_dom_fungi"/>
</dbReference>
<feature type="compositionally biased region" description="Basic and acidic residues" evidence="6">
    <location>
        <begin position="582"/>
        <end position="591"/>
    </location>
</feature>
<evidence type="ECO:0000259" key="8">
    <source>
        <dbReference type="Pfam" id="PF20684"/>
    </source>
</evidence>
<keyword evidence="10" id="KW-1185">Reference proteome</keyword>
<dbReference type="GeneID" id="92047195"/>
<feature type="compositionally biased region" description="Basic and acidic residues" evidence="6">
    <location>
        <begin position="554"/>
        <end position="565"/>
    </location>
</feature>
<feature type="region of interest" description="Disordered" evidence="6">
    <location>
        <begin position="490"/>
        <end position="591"/>
    </location>
</feature>
<feature type="transmembrane region" description="Helical" evidence="7">
    <location>
        <begin position="212"/>
        <end position="229"/>
    </location>
</feature>
<dbReference type="Pfam" id="PF20684">
    <property type="entry name" value="Fung_rhodopsin"/>
    <property type="match status" value="1"/>
</dbReference>